<feature type="domain" description="Reverse transcriptase" evidence="2">
    <location>
        <begin position="527"/>
        <end position="799"/>
    </location>
</feature>
<evidence type="ECO:0000256" key="1">
    <source>
        <dbReference type="SAM" id="Phobius"/>
    </source>
</evidence>
<comment type="caution">
    <text evidence="3">The sequence shown here is derived from an EMBL/GenBank/DDBJ whole genome shotgun (WGS) entry which is preliminary data.</text>
</comment>
<feature type="non-terminal residue" evidence="3">
    <location>
        <position position="1"/>
    </location>
</feature>
<dbReference type="CDD" id="cd01650">
    <property type="entry name" value="RT_nLTR_like"/>
    <property type="match status" value="1"/>
</dbReference>
<dbReference type="Proteomes" id="UP001166052">
    <property type="component" value="Unassembled WGS sequence"/>
</dbReference>
<gene>
    <name evidence="3" type="primary">Ytx2_1</name>
    <name evidence="3" type="ORF">GTO92_0002583</name>
</gene>
<dbReference type="Pfam" id="PF00078">
    <property type="entry name" value="RVT_1"/>
    <property type="match status" value="1"/>
</dbReference>
<keyword evidence="1" id="KW-0812">Transmembrane</keyword>
<dbReference type="EMBL" id="JAAWVN010016924">
    <property type="protein sequence ID" value="MBN3292510.1"/>
    <property type="molecule type" value="Genomic_DNA"/>
</dbReference>
<dbReference type="InterPro" id="IPR043502">
    <property type="entry name" value="DNA/RNA_pol_sf"/>
</dbReference>
<dbReference type="SUPFAM" id="SSF56672">
    <property type="entry name" value="DNA/RNA polymerases"/>
    <property type="match status" value="1"/>
</dbReference>
<name>A0ABS2Z0V8_POLSE</name>
<protein>
    <submittedName>
        <fullName evidence="3">YTX2 protein</fullName>
    </submittedName>
</protein>
<evidence type="ECO:0000313" key="3">
    <source>
        <dbReference type="EMBL" id="MBN3292510.1"/>
    </source>
</evidence>
<reference evidence="3" key="1">
    <citation type="journal article" date="2021" name="Cell">
        <title>Tracing the genetic footprints of vertebrate landing in non-teleost ray-finned fishes.</title>
        <authorList>
            <person name="Bi X."/>
            <person name="Wang K."/>
            <person name="Yang L."/>
            <person name="Pan H."/>
            <person name="Jiang H."/>
            <person name="Wei Q."/>
            <person name="Fang M."/>
            <person name="Yu H."/>
            <person name="Zhu C."/>
            <person name="Cai Y."/>
            <person name="He Y."/>
            <person name="Gan X."/>
            <person name="Zeng H."/>
            <person name="Yu D."/>
            <person name="Zhu Y."/>
            <person name="Jiang H."/>
            <person name="Qiu Q."/>
            <person name="Yang H."/>
            <person name="Zhang Y.E."/>
            <person name="Wang W."/>
            <person name="Zhu M."/>
            <person name="He S."/>
            <person name="Zhang G."/>
        </authorList>
    </citation>
    <scope>NUCLEOTIDE SEQUENCE</scope>
    <source>
        <strain evidence="3">Bchr_001</strain>
    </source>
</reference>
<evidence type="ECO:0000313" key="4">
    <source>
        <dbReference type="Proteomes" id="UP001166052"/>
    </source>
</evidence>
<keyword evidence="1" id="KW-1133">Transmembrane helix</keyword>
<feature type="non-terminal residue" evidence="3">
    <location>
        <position position="1330"/>
    </location>
</feature>
<dbReference type="InterPro" id="IPR005135">
    <property type="entry name" value="Endo/exonuclease/phosphatase"/>
</dbReference>
<sequence>MAKPPVKSTPQSLWWSLCFIVCSSIYSVTMASVHIGTLNINGGRSPDKRVALFDFIRQKDLNVTFLQETHIDEQNQWEWSRDWKGDILFSNGTNVSAGVAILFLGGLQVEVCSTDELVKGRLLKVTVKLQGSVVTFINVYAPNEGEERLHFFNKLGDLLSKCDPEEVVVLGGDFNCTLDTRIDRNNGLEPHPRSARALGKIIKDIGLEDVWRAKNGACRQYTWGRTSGNTISMARLDHFYSFKHLLGLFKVCSIVPTGFSDHSLVCCTLICNTYRPRSPYWHFNTLLLKDQNFKELFVHFWGGWKDMKKEFTSLQQWWEVGKSHIRALCQEYTRNVTQVLRSEMAALEIKIAEFQQLLEKGPNEQLQASLTSAKLGLAHLLETRAQGALVRARFQRLTEMDAPTQYFFGLEKKNSQSKILHCIRTPDGSETQEPSEIRQVVREFYELLFAADGDGGSEDQQAFLQDLPQLPNADVAQLNREVTFAELTTALGQLKTGKVPGIDGIPVEFYKEFWDVIGLDLLEVFRWSFKTGLLPQSCRRAVITLLPKKGDLCLIKNWRPVSLLCADYKVLSKALANRMVQVLGRVVHPDQNYCVAGRSIFNNIFLIRDILAAAELFGFQTGLIFLDQEKAFDRVSHSFLWNAMKAFGFGGSFIKYIRLLYSDISGIIKVNGGLCAPFSVRRGVRQGCSLSGMLYALALEPFLVHLRKVLTGLSIPNCNMDPVKVTAYADDLAVVITSQKDLGELTEGLWNYSKASSAKVNWNKSSAVLVGNWTGCSPPRLEGGLQWTTGGFLYLGVHLGDDHYIQKNWEGLLDKVTARLAKWKWILPQLSYRGRMLVINNLVTSSLWHKCICLQPPLLLVQQIQKAIIDFFWTGTHWIQKGVLFLPLDEGGQGLIDITSRIAAFRLQTIQKLLYPVEQSQWMNLAVLFFKQARHMGLGKSLLLCHLDKIKTLQVPEFYKSLLAAWQLLAIKKDCDDLSTFWVLHEPLFYNPAVGTATGISENFINHFIIHGITTIKDIIDWENYTWKSAQVVAVETGVHSVRLMEKFLWQVQSSMDRESMTLLHGIFLSQLKPIDETPFPTLTVSPAVELRDGETNVLALSSLEALSLPTVPGKQLYRICVKVNNLEQLRTRRHDTPWRDKLGAPQGLNPAWRSLYKPPLASRVGDLQWRLVHGILAVNSFLSIICPGVSDCCPFCGLRESVFHAFMYCERLQTFFSKIERIVEGLGVPYNGTVFVFGVKITKHTRENMNLINFIIGQAKLSIWKTRKNKITGRGNENVVVFFRKVCESRILVDFNFYKSTNNLAKFKEMWCVNNVLCVCDEDNLQFVL</sequence>
<dbReference type="PANTHER" id="PTHR19446">
    <property type="entry name" value="REVERSE TRANSCRIPTASES"/>
    <property type="match status" value="1"/>
</dbReference>
<dbReference type="SUPFAM" id="SSF56219">
    <property type="entry name" value="DNase I-like"/>
    <property type="match status" value="1"/>
</dbReference>
<dbReference type="InterPro" id="IPR036691">
    <property type="entry name" value="Endo/exonu/phosph_ase_sf"/>
</dbReference>
<dbReference type="Gene3D" id="3.60.10.10">
    <property type="entry name" value="Endonuclease/exonuclease/phosphatase"/>
    <property type="match status" value="1"/>
</dbReference>
<proteinExistence type="predicted"/>
<organism evidence="3 4">
    <name type="scientific">Polypterus senegalus</name>
    <name type="common">Senegal bichir</name>
    <dbReference type="NCBI Taxonomy" id="55291"/>
    <lineage>
        <taxon>Eukaryota</taxon>
        <taxon>Metazoa</taxon>
        <taxon>Chordata</taxon>
        <taxon>Craniata</taxon>
        <taxon>Vertebrata</taxon>
        <taxon>Euteleostomi</taxon>
        <taxon>Actinopterygii</taxon>
        <taxon>Polypteriformes</taxon>
        <taxon>Polypteridae</taxon>
        <taxon>Polypterus</taxon>
    </lineage>
</organism>
<accession>A0ABS2Z0V8</accession>
<keyword evidence="1" id="KW-0472">Membrane</keyword>
<dbReference type="CDD" id="cd09076">
    <property type="entry name" value="L1-EN"/>
    <property type="match status" value="1"/>
</dbReference>
<keyword evidence="4" id="KW-1185">Reference proteome</keyword>
<evidence type="ECO:0000259" key="2">
    <source>
        <dbReference type="PROSITE" id="PS50878"/>
    </source>
</evidence>
<dbReference type="PROSITE" id="PS50878">
    <property type="entry name" value="RT_POL"/>
    <property type="match status" value="1"/>
</dbReference>
<dbReference type="Pfam" id="PF03372">
    <property type="entry name" value="Exo_endo_phos"/>
    <property type="match status" value="1"/>
</dbReference>
<dbReference type="InterPro" id="IPR000477">
    <property type="entry name" value="RT_dom"/>
</dbReference>
<feature type="transmembrane region" description="Helical" evidence="1">
    <location>
        <begin position="12"/>
        <end position="35"/>
    </location>
</feature>